<name>A0A9D2ER21_9FIRM</name>
<organism evidence="1 2">
    <name type="scientific">Candidatus Gemmiger excrementigallinarum</name>
    <dbReference type="NCBI Taxonomy" id="2838609"/>
    <lineage>
        <taxon>Bacteria</taxon>
        <taxon>Bacillati</taxon>
        <taxon>Bacillota</taxon>
        <taxon>Clostridia</taxon>
        <taxon>Eubacteriales</taxon>
        <taxon>Gemmiger</taxon>
    </lineage>
</organism>
<dbReference type="Proteomes" id="UP000824048">
    <property type="component" value="Unassembled WGS sequence"/>
</dbReference>
<evidence type="ECO:0000313" key="2">
    <source>
        <dbReference type="Proteomes" id="UP000824048"/>
    </source>
</evidence>
<gene>
    <name evidence="1" type="ORF">H9811_06805</name>
</gene>
<comment type="caution">
    <text evidence="1">The sequence shown here is derived from an EMBL/GenBank/DDBJ whole genome shotgun (WGS) entry which is preliminary data.</text>
</comment>
<accession>A0A9D2ER21</accession>
<evidence type="ECO:0000313" key="1">
    <source>
        <dbReference type="EMBL" id="HIZ42254.1"/>
    </source>
</evidence>
<dbReference type="Pfam" id="PF14354">
    <property type="entry name" value="Lar_restr_allev"/>
    <property type="match status" value="1"/>
</dbReference>
<dbReference type="EMBL" id="DXBP01000045">
    <property type="protein sequence ID" value="HIZ42254.1"/>
    <property type="molecule type" value="Genomic_DNA"/>
</dbReference>
<reference evidence="1" key="2">
    <citation type="submission" date="2021-04" db="EMBL/GenBank/DDBJ databases">
        <authorList>
            <person name="Gilroy R."/>
        </authorList>
    </citation>
    <scope>NUCLEOTIDE SEQUENCE</scope>
    <source>
        <strain evidence="1">ChiSxjej1B13-11774</strain>
    </source>
</reference>
<proteinExistence type="predicted"/>
<sequence>MTDIEIRALLGDMRSQEECTRKRILLPCWRCGGEAEVKQVSTIGRPLFAVSCKKHYCGAYGCAHRTEKEAILYWNTRPVPPLGRCVECANSPDIETRSKGMRWCRNFRSEVKPDGFCNSFAAKE</sequence>
<protein>
    <submittedName>
        <fullName evidence="1">Lar family restriction alleviation protein</fullName>
    </submittedName>
</protein>
<reference evidence="1" key="1">
    <citation type="journal article" date="2021" name="PeerJ">
        <title>Extensive microbial diversity within the chicken gut microbiome revealed by metagenomics and culture.</title>
        <authorList>
            <person name="Gilroy R."/>
            <person name="Ravi A."/>
            <person name="Getino M."/>
            <person name="Pursley I."/>
            <person name="Horton D.L."/>
            <person name="Alikhan N.F."/>
            <person name="Baker D."/>
            <person name="Gharbi K."/>
            <person name="Hall N."/>
            <person name="Watson M."/>
            <person name="Adriaenssens E.M."/>
            <person name="Foster-Nyarko E."/>
            <person name="Jarju S."/>
            <person name="Secka A."/>
            <person name="Antonio M."/>
            <person name="Oren A."/>
            <person name="Chaudhuri R.R."/>
            <person name="La Ragione R."/>
            <person name="Hildebrand F."/>
            <person name="Pallen M.J."/>
        </authorList>
    </citation>
    <scope>NUCLEOTIDE SEQUENCE</scope>
    <source>
        <strain evidence="1">ChiSxjej1B13-11774</strain>
    </source>
</reference>
<dbReference type="AlphaFoldDB" id="A0A9D2ER21"/>